<proteinExistence type="predicted"/>
<dbReference type="EMBL" id="CAJVQA010006136">
    <property type="protein sequence ID" value="CAG8634754.1"/>
    <property type="molecule type" value="Genomic_DNA"/>
</dbReference>
<accession>A0A9N9GU72</accession>
<organism evidence="1 2">
    <name type="scientific">Cetraspora pellucida</name>
    <dbReference type="NCBI Taxonomy" id="1433469"/>
    <lineage>
        <taxon>Eukaryota</taxon>
        <taxon>Fungi</taxon>
        <taxon>Fungi incertae sedis</taxon>
        <taxon>Mucoromycota</taxon>
        <taxon>Glomeromycotina</taxon>
        <taxon>Glomeromycetes</taxon>
        <taxon>Diversisporales</taxon>
        <taxon>Gigasporaceae</taxon>
        <taxon>Cetraspora</taxon>
    </lineage>
</organism>
<gene>
    <name evidence="1" type="ORF">CPELLU_LOCUS8562</name>
</gene>
<dbReference type="AlphaFoldDB" id="A0A9N9GU72"/>
<dbReference type="OrthoDB" id="2382245at2759"/>
<evidence type="ECO:0000313" key="2">
    <source>
        <dbReference type="Proteomes" id="UP000789759"/>
    </source>
</evidence>
<reference evidence="1" key="1">
    <citation type="submission" date="2021-06" db="EMBL/GenBank/DDBJ databases">
        <authorList>
            <person name="Kallberg Y."/>
            <person name="Tangrot J."/>
            <person name="Rosling A."/>
        </authorList>
    </citation>
    <scope>NUCLEOTIDE SEQUENCE</scope>
    <source>
        <strain evidence="1">FL966</strain>
    </source>
</reference>
<keyword evidence="2" id="KW-1185">Reference proteome</keyword>
<name>A0A9N9GU72_9GLOM</name>
<dbReference type="Proteomes" id="UP000789759">
    <property type="component" value="Unassembled WGS sequence"/>
</dbReference>
<protein>
    <submittedName>
        <fullName evidence="1">12191_t:CDS:1</fullName>
    </submittedName>
</protein>
<sequence length="97" mass="10715">MSTNDSTTPKTSNPEASKDNDYADIYLNCLITLCLPYHFFKIKVSNGSDVESLETQVQAHLSLLPSDATSTPRHNNPDQNTIHVLVEQLPGSETQII</sequence>
<evidence type="ECO:0000313" key="1">
    <source>
        <dbReference type="EMBL" id="CAG8634754.1"/>
    </source>
</evidence>
<comment type="caution">
    <text evidence="1">The sequence shown here is derived from an EMBL/GenBank/DDBJ whole genome shotgun (WGS) entry which is preliminary data.</text>
</comment>